<gene>
    <name evidence="3" type="ORF">CCE28_12505</name>
</gene>
<dbReference type="GO" id="GO:0005576">
    <property type="term" value="C:extracellular region"/>
    <property type="evidence" value="ECO:0007669"/>
    <property type="project" value="InterPro"/>
</dbReference>
<feature type="domain" description="Chitin-binding type-3" evidence="2">
    <location>
        <begin position="162"/>
        <end position="206"/>
    </location>
</feature>
<name>A0A267MJA7_9FIRM</name>
<dbReference type="InterPro" id="IPR036573">
    <property type="entry name" value="CBM_sf_5/12"/>
</dbReference>
<organism evidence="3 4">
    <name type="scientific">Anaeromicrobium sediminis</name>
    <dbReference type="NCBI Taxonomy" id="1478221"/>
    <lineage>
        <taxon>Bacteria</taxon>
        <taxon>Bacillati</taxon>
        <taxon>Bacillota</taxon>
        <taxon>Clostridia</taxon>
        <taxon>Peptostreptococcales</taxon>
        <taxon>Thermotaleaceae</taxon>
        <taxon>Anaeromicrobium</taxon>
    </lineage>
</organism>
<evidence type="ECO:0000256" key="1">
    <source>
        <dbReference type="ARBA" id="ARBA00022801"/>
    </source>
</evidence>
<comment type="caution">
    <text evidence="3">The sequence shown here is derived from an EMBL/GenBank/DDBJ whole genome shotgun (WGS) entry which is preliminary data.</text>
</comment>
<dbReference type="AlphaFoldDB" id="A0A267MJA7"/>
<dbReference type="Gene3D" id="2.10.10.20">
    <property type="entry name" value="Carbohydrate-binding module superfamily 5/12"/>
    <property type="match status" value="3"/>
</dbReference>
<dbReference type="OrthoDB" id="9775889at2"/>
<evidence type="ECO:0000313" key="3">
    <source>
        <dbReference type="EMBL" id="PAB58998.1"/>
    </source>
</evidence>
<reference evidence="3 4" key="1">
    <citation type="submission" date="2017-06" db="EMBL/GenBank/DDBJ databases">
        <title>Draft genome sequence of anaerobic fermentative bacterium Anaeromicrobium sediminis DY2726D isolated from West Pacific Ocean sediments.</title>
        <authorList>
            <person name="Zeng X."/>
        </authorList>
    </citation>
    <scope>NUCLEOTIDE SEQUENCE [LARGE SCALE GENOMIC DNA]</scope>
    <source>
        <strain evidence="3 4">DY2726D</strain>
    </source>
</reference>
<dbReference type="Proteomes" id="UP000216024">
    <property type="component" value="Unassembled WGS sequence"/>
</dbReference>
<dbReference type="GO" id="GO:0005975">
    <property type="term" value="P:carbohydrate metabolic process"/>
    <property type="evidence" value="ECO:0007669"/>
    <property type="project" value="InterPro"/>
</dbReference>
<evidence type="ECO:0000259" key="2">
    <source>
        <dbReference type="SMART" id="SM00495"/>
    </source>
</evidence>
<proteinExistence type="predicted"/>
<feature type="domain" description="Chitin-binding type-3" evidence="2">
    <location>
        <begin position="35"/>
        <end position="79"/>
    </location>
</feature>
<dbReference type="EMBL" id="NIBG01000010">
    <property type="protein sequence ID" value="PAB58998.1"/>
    <property type="molecule type" value="Genomic_DNA"/>
</dbReference>
<dbReference type="GO" id="GO:0004553">
    <property type="term" value="F:hydrolase activity, hydrolyzing O-glycosyl compounds"/>
    <property type="evidence" value="ECO:0007669"/>
    <property type="project" value="InterPro"/>
</dbReference>
<dbReference type="InterPro" id="IPR003610">
    <property type="entry name" value="CBM5/12"/>
</dbReference>
<dbReference type="GO" id="GO:0030246">
    <property type="term" value="F:carbohydrate binding"/>
    <property type="evidence" value="ECO:0007669"/>
    <property type="project" value="InterPro"/>
</dbReference>
<evidence type="ECO:0000313" key="4">
    <source>
        <dbReference type="Proteomes" id="UP000216024"/>
    </source>
</evidence>
<dbReference type="RefSeq" id="WP_095134064.1">
    <property type="nucleotide sequence ID" value="NZ_NIBG01000010.1"/>
</dbReference>
<keyword evidence="4" id="KW-1185">Reference proteome</keyword>
<accession>A0A267MJA7</accession>
<dbReference type="SUPFAM" id="SSF51055">
    <property type="entry name" value="Carbohydrate binding domain"/>
    <property type="match status" value="3"/>
</dbReference>
<dbReference type="Pfam" id="PF02839">
    <property type="entry name" value="CBM_5_12"/>
    <property type="match status" value="3"/>
</dbReference>
<feature type="domain" description="Chitin-binding type-3" evidence="2">
    <location>
        <begin position="99"/>
        <end position="143"/>
    </location>
</feature>
<dbReference type="SMART" id="SM00495">
    <property type="entry name" value="ChtBD3"/>
    <property type="match status" value="3"/>
</dbReference>
<dbReference type="CDD" id="cd12215">
    <property type="entry name" value="ChiC_BD"/>
    <property type="match status" value="3"/>
</dbReference>
<protein>
    <recommendedName>
        <fullName evidence="2">Chitin-binding type-3 domain-containing protein</fullName>
    </recommendedName>
</protein>
<sequence length="211" mass="24311">MFHYSNSPYWRAYNNRNITKAAVYEDNFYSLENNWEKWNPTMAYHAGSKVTYKGKVYEAKWWTKGDMPDKKVVNPWETPWQLVSEDSITPGEDKGSTGTAQWNISQIYVAGDRATYNGKVYEAKWWTQGDVPDKKVANPWETPWKLVNGDSIAPDEKVGPGPAKWDSSQIYVGGDKVAYNGKVYEAKWWTQGDVPDKKVANPWETPWKLVK</sequence>
<keyword evidence="1" id="KW-0378">Hydrolase</keyword>